<proteinExistence type="predicted"/>
<comment type="caution">
    <text evidence="2">The sequence shown here is derived from an EMBL/GenBank/DDBJ whole genome shotgun (WGS) entry which is preliminary data.</text>
</comment>
<dbReference type="Proteomes" id="UP000732619">
    <property type="component" value="Unassembled WGS sequence"/>
</dbReference>
<reference evidence="2" key="1">
    <citation type="submission" date="2019-04" db="EMBL/GenBank/DDBJ databases">
        <title>Evolution of Biomass-Degrading Anaerobic Consortia Revealed by Metagenomics.</title>
        <authorList>
            <person name="Peng X."/>
        </authorList>
    </citation>
    <scope>NUCLEOTIDE SEQUENCE</scope>
    <source>
        <strain evidence="2">SIG14</strain>
    </source>
</reference>
<feature type="region of interest" description="Disordered" evidence="1">
    <location>
        <begin position="286"/>
        <end position="319"/>
    </location>
</feature>
<gene>
    <name evidence="2" type="ORF">E7Z75_09780</name>
</gene>
<evidence type="ECO:0000256" key="1">
    <source>
        <dbReference type="SAM" id="MobiDB-lite"/>
    </source>
</evidence>
<dbReference type="EMBL" id="SUTG01000089">
    <property type="protein sequence ID" value="MBE6513408.1"/>
    <property type="molecule type" value="Genomic_DNA"/>
</dbReference>
<feature type="compositionally biased region" description="Low complexity" evidence="1">
    <location>
        <begin position="286"/>
        <end position="301"/>
    </location>
</feature>
<accession>A0A8T3VYE5</accession>
<feature type="compositionally biased region" description="Basic and acidic residues" evidence="1">
    <location>
        <begin position="302"/>
        <end position="313"/>
    </location>
</feature>
<name>A0A8T3VYE5_METOL</name>
<dbReference type="AlphaFoldDB" id="A0A8T3VYE5"/>
<evidence type="ECO:0000313" key="3">
    <source>
        <dbReference type="Proteomes" id="UP000732619"/>
    </source>
</evidence>
<evidence type="ECO:0000313" key="2">
    <source>
        <dbReference type="EMBL" id="MBE6513408.1"/>
    </source>
</evidence>
<organism evidence="2 3">
    <name type="scientific">Methanobrevibacter olleyae</name>
    <dbReference type="NCBI Taxonomy" id="294671"/>
    <lineage>
        <taxon>Archaea</taxon>
        <taxon>Methanobacteriati</taxon>
        <taxon>Methanobacteriota</taxon>
        <taxon>Methanomada group</taxon>
        <taxon>Methanobacteria</taxon>
        <taxon>Methanobacteriales</taxon>
        <taxon>Methanobacteriaceae</taxon>
        <taxon>Methanobrevibacter</taxon>
    </lineage>
</organism>
<sequence length="1018" mass="116917">MLVENILETELIKANPSNTGLLSKTNSRNKYNKYGLNPLFTILNKDFNKQLITDYEKQRKTHKRIIDREYLETTQKDIIMLYKQYYPEDYDEVLNKQIQPIGTSERLDFFHNGLDTVTRSIPISLDDITAYLERGGYKNYVFSCEARSNIIVFDFDLQVTPEEIEKIKQDLRKYLYLLEYKESNGHLHVYLNGNDDEEAVDYTNSPDHKNVLFTKDGEVIAIDVFKGAKKVVGCSSPNNTYEIIYNEKPPKAIGVKQAITLLAKSLGYTVDKTFLEALLNPETKINNNQMNTVNKNKSSNNNKDRPAERKTRVTSETNKQEVINHATPLFNSLKKGIREKTYRAFTGALLNHEYKEETIEEIVIAVHSGTKDEEPPRIGSVRSCFKGYREGSHLYGWTTFNEIMTNVIENNKGKKAKLNDHLTQLKKAIYSHDKKVVNNPEDEKDYITLDNGLIMDVEDNILFTYNNKGDKFIKMSCKITGVTIYHEKHINPLIESDKTLYSIDYTTTTGVKGNTSPEDIDILTGLLNKETFTRDEKKTKEILKNIIEYYIIKGEAKYKQITPPEGFYLDVNNNNIGYVGLTEEITKYIEKEVTPEEIKEVLEEYEDISNYYKDIEKYIANTISGCQLPLTYINKQVSEEYSIQTPDIRAVSMTGTSGAGKSYNCEFILKFSSIPIENKNIKLYSSINTIYRYGEQCTKSTLPLMIDEADGIANPITQWDNELSRDIKASITSMYVREKSNDQGKTLTSYPNYRNIVINSNSQFKPDYGNRRRLTNQLYTLTEKITPEDVEAKNIGYPDNKERVTLNKFFGIFINILIHRIDYINKQEGKKTGICDIFTNKDFVKNIILEMYTIADMNTDLSNMIYNYNTDTFNADINPVDTLEIIRYTLYNYILGAVNESLKPDTPKDNEDLQTTIDDHISKSLYNVNTLKKVLYEEIVKGNIKGITTAVSRLPPDFESLEIAITQDIIPILNENKDIQVTLKDLVAPVNGVHKQVKKIGSKAVRLTLKDLIETVFQ</sequence>
<protein>
    <submittedName>
        <fullName evidence="2">Uncharacterized protein</fullName>
    </submittedName>
</protein>